<dbReference type="AlphaFoldDB" id="A0A8J2SCU5"/>
<dbReference type="EMBL" id="CAKKNE010000001">
    <property type="protein sequence ID" value="CAH0365219.1"/>
    <property type="molecule type" value="Genomic_DNA"/>
</dbReference>
<feature type="compositionally biased region" description="Low complexity" evidence="1">
    <location>
        <begin position="113"/>
        <end position="139"/>
    </location>
</feature>
<comment type="caution">
    <text evidence="3">The sequence shown here is derived from an EMBL/GenBank/DDBJ whole genome shotgun (WGS) entry which is preliminary data.</text>
</comment>
<evidence type="ECO:0000256" key="1">
    <source>
        <dbReference type="SAM" id="MobiDB-lite"/>
    </source>
</evidence>
<proteinExistence type="predicted"/>
<feature type="compositionally biased region" description="Low complexity" evidence="1">
    <location>
        <begin position="306"/>
        <end position="317"/>
    </location>
</feature>
<feature type="compositionally biased region" description="Pro residues" evidence="1">
    <location>
        <begin position="294"/>
        <end position="305"/>
    </location>
</feature>
<evidence type="ECO:0000313" key="3">
    <source>
        <dbReference type="EMBL" id="CAH0365219.1"/>
    </source>
</evidence>
<feature type="compositionally biased region" description="Pro residues" evidence="1">
    <location>
        <begin position="241"/>
        <end position="260"/>
    </location>
</feature>
<name>A0A8J2SCU5_9STRA</name>
<dbReference type="PANTHER" id="PTHR22942">
    <property type="entry name" value="RECA/RAD51/RADA DNA STRAND-PAIRING FAMILY MEMBER"/>
    <property type="match status" value="1"/>
</dbReference>
<feature type="compositionally biased region" description="Low complexity" evidence="1">
    <location>
        <begin position="188"/>
        <end position="203"/>
    </location>
</feature>
<dbReference type="InterPro" id="IPR027417">
    <property type="entry name" value="P-loop_NTPase"/>
</dbReference>
<feature type="domain" description="Rad51-like C-terminal" evidence="2">
    <location>
        <begin position="652"/>
        <end position="875"/>
    </location>
</feature>
<feature type="compositionally biased region" description="Pro residues" evidence="1">
    <location>
        <begin position="420"/>
        <end position="429"/>
    </location>
</feature>
<sequence>MPLAVYARPRRGHGPFAPIRAIYAGCRHEEAPYSSTFESAPAQRFQRPDVAPQRPQRQAAVRRGAMADEAAFTGFVTAGSKKAVRPSAAPFDPFADDAAPAPKPTGGALFQTAGARRPVRPKAAPAATARKAPKAAFDPFADDDAPAAPSTKTPRPGRRPAYRTPATASTRGVPTPRSFDPFAGDDGPPATATARPAAPRPTTIQKPKKKFQIPRTTPKAVAAPILRPHVFLEDAPATQPARPPPPARPAPRGPPRPAPRPSSLDAALADFDIEAATRPRPGRVTPAAPAPAAARPPAPRAPAPAPAADAAAAAAAAKIARLEAENARLKAAAAAAPPAPPARPPPPVPAPAPASTAQAPARPPPAPMEAEAAAAPTPAAPAPAASTGIDYSRFDGIGDDDDDDDEPPEIIHRPILPDNEPQPKPPPVPFDLSTQNVPALAKICERVGGKPVDEAKLARELERHAALWARDDAPDQHKIPTWTRPCSAQPEAGLIARIRKDPGGVVAPVLKVRKKEVRSTPLGPRVRLELGDGGNDAMAAHCKGDLTEKLRCCRPNALLRLVQWLVNDINGTKVIIVLQFDYVLQSVEDPSKFVAVPPPERTVQPEDEVKARVEANRAAALAIRDAKRRRQEAPPPATEEAPLGIFRSSEEAKVVDAALGAALGAACLSHVYGPAGSGKSWLCATLAARALLRRKREAVVYLCATAARSRHTATHICNIAVTLGVDKDDAAGRTVVASFLNSEQMALALDNDAQWLARKRGVSLVVVDSAAAVCKDLPRHDRNAALRRILAAAKELARALNVAVVLVNEISHDFSDGARQGAYRPAMEQLYAFCGRTFRVAQHVQGRRSVALMGSSPSEEMRAPLAITSTGVADAGDLADDNSDRGFDDDSGDDDDAMRDSD</sequence>
<feature type="compositionally biased region" description="Acidic residues" evidence="1">
    <location>
        <begin position="397"/>
        <end position="408"/>
    </location>
</feature>
<feature type="compositionally biased region" description="Acidic residues" evidence="1">
    <location>
        <begin position="889"/>
        <end position="902"/>
    </location>
</feature>
<feature type="region of interest" description="Disordered" evidence="1">
    <location>
        <begin position="34"/>
        <end position="65"/>
    </location>
</feature>
<keyword evidence="4" id="KW-1185">Reference proteome</keyword>
<dbReference type="SUPFAM" id="SSF52540">
    <property type="entry name" value="P-loop containing nucleoside triphosphate hydrolases"/>
    <property type="match status" value="1"/>
</dbReference>
<accession>A0A8J2SCU5</accession>
<dbReference type="InterPro" id="IPR013632">
    <property type="entry name" value="Rad51_C"/>
</dbReference>
<reference evidence="3" key="1">
    <citation type="submission" date="2021-11" db="EMBL/GenBank/DDBJ databases">
        <authorList>
            <consortium name="Genoscope - CEA"/>
            <person name="William W."/>
        </authorList>
    </citation>
    <scope>NUCLEOTIDE SEQUENCE</scope>
</reference>
<evidence type="ECO:0000313" key="4">
    <source>
        <dbReference type="Proteomes" id="UP000789595"/>
    </source>
</evidence>
<feature type="region of interest" description="Disordered" evidence="1">
    <location>
        <begin position="872"/>
        <end position="902"/>
    </location>
</feature>
<evidence type="ECO:0000259" key="2">
    <source>
        <dbReference type="Pfam" id="PF08423"/>
    </source>
</evidence>
<dbReference type="Gene3D" id="3.40.50.300">
    <property type="entry name" value="P-loop containing nucleotide triphosphate hydrolases"/>
    <property type="match status" value="1"/>
</dbReference>
<protein>
    <recommendedName>
        <fullName evidence="2">Rad51-like C-terminal domain-containing protein</fullName>
    </recommendedName>
</protein>
<feature type="compositionally biased region" description="Low complexity" evidence="1">
    <location>
        <begin position="276"/>
        <end position="293"/>
    </location>
</feature>
<feature type="compositionally biased region" description="Low complexity" evidence="1">
    <location>
        <begin position="48"/>
        <end position="63"/>
    </location>
</feature>
<feature type="compositionally biased region" description="Low complexity" evidence="1">
    <location>
        <begin position="88"/>
        <end position="100"/>
    </location>
</feature>
<dbReference type="PANTHER" id="PTHR22942:SF30">
    <property type="entry name" value="MEIOTIC RECOMBINATION PROTEIN DMC1_LIM15 HOMOLOG"/>
    <property type="match status" value="1"/>
</dbReference>
<feature type="compositionally biased region" description="Low complexity" evidence="1">
    <location>
        <begin position="368"/>
        <end position="385"/>
    </location>
</feature>
<gene>
    <name evidence="3" type="ORF">PECAL_1P16450</name>
</gene>
<feature type="region of interest" description="Disordered" evidence="1">
    <location>
        <begin position="77"/>
        <end position="433"/>
    </location>
</feature>
<dbReference type="Pfam" id="PF08423">
    <property type="entry name" value="Rad51"/>
    <property type="match status" value="1"/>
</dbReference>
<organism evidence="3 4">
    <name type="scientific">Pelagomonas calceolata</name>
    <dbReference type="NCBI Taxonomy" id="35677"/>
    <lineage>
        <taxon>Eukaryota</taxon>
        <taxon>Sar</taxon>
        <taxon>Stramenopiles</taxon>
        <taxon>Ochrophyta</taxon>
        <taxon>Pelagophyceae</taxon>
        <taxon>Pelagomonadales</taxon>
        <taxon>Pelagomonadaceae</taxon>
        <taxon>Pelagomonas</taxon>
    </lineage>
</organism>
<feature type="compositionally biased region" description="Pro residues" evidence="1">
    <location>
        <begin position="337"/>
        <end position="352"/>
    </location>
</feature>
<dbReference type="Proteomes" id="UP000789595">
    <property type="component" value="Unassembled WGS sequence"/>
</dbReference>